<dbReference type="WBParaSite" id="HPLM_0000287001-mRNA-1">
    <property type="protein sequence ID" value="HPLM_0000287001-mRNA-1"/>
    <property type="gene ID" value="HPLM_0000287001"/>
</dbReference>
<proteinExistence type="predicted"/>
<reference evidence="1" key="1">
    <citation type="submission" date="2017-02" db="UniProtKB">
        <authorList>
            <consortium name="WormBaseParasite"/>
        </authorList>
    </citation>
    <scope>IDENTIFICATION</scope>
</reference>
<sequence length="35" mass="3889">LGALYDLIHPLFHIFANTMRNCESKGEIAVDISIS</sequence>
<protein>
    <submittedName>
        <fullName evidence="1">LINE-like reverse transcriptase</fullName>
    </submittedName>
</protein>
<name>A0A0N4VZZ6_HAEPC</name>
<evidence type="ECO:0000313" key="1">
    <source>
        <dbReference type="WBParaSite" id="HPLM_0000287001-mRNA-1"/>
    </source>
</evidence>
<accession>A0A0N4VZZ6</accession>
<dbReference type="AlphaFoldDB" id="A0A0N4VZZ6"/>
<organism evidence="1">
    <name type="scientific">Haemonchus placei</name>
    <name type="common">Barber's pole worm</name>
    <dbReference type="NCBI Taxonomy" id="6290"/>
    <lineage>
        <taxon>Eukaryota</taxon>
        <taxon>Metazoa</taxon>
        <taxon>Ecdysozoa</taxon>
        <taxon>Nematoda</taxon>
        <taxon>Chromadorea</taxon>
        <taxon>Rhabditida</taxon>
        <taxon>Rhabditina</taxon>
        <taxon>Rhabditomorpha</taxon>
        <taxon>Strongyloidea</taxon>
        <taxon>Trichostrongylidae</taxon>
        <taxon>Haemonchus</taxon>
    </lineage>
</organism>